<protein>
    <submittedName>
        <fullName evidence="1">Uncharacterized protein</fullName>
    </submittedName>
</protein>
<name>A0A397SY76_9GLOM</name>
<organism evidence="1 2">
    <name type="scientific">Glomus cerebriforme</name>
    <dbReference type="NCBI Taxonomy" id="658196"/>
    <lineage>
        <taxon>Eukaryota</taxon>
        <taxon>Fungi</taxon>
        <taxon>Fungi incertae sedis</taxon>
        <taxon>Mucoromycota</taxon>
        <taxon>Glomeromycotina</taxon>
        <taxon>Glomeromycetes</taxon>
        <taxon>Glomerales</taxon>
        <taxon>Glomeraceae</taxon>
        <taxon>Glomus</taxon>
    </lineage>
</organism>
<proteinExistence type="predicted"/>
<gene>
    <name evidence="1" type="ORF">C1645_132029</name>
</gene>
<evidence type="ECO:0000313" key="2">
    <source>
        <dbReference type="Proteomes" id="UP000265703"/>
    </source>
</evidence>
<dbReference type="AlphaFoldDB" id="A0A397SY76"/>
<accession>A0A397SY76</accession>
<reference evidence="1 2" key="1">
    <citation type="submission" date="2018-06" db="EMBL/GenBank/DDBJ databases">
        <title>Comparative genomics reveals the genomic features of Rhizophagus irregularis, R. cerebriforme, R. diaphanum and Gigaspora rosea, and their symbiotic lifestyle signature.</title>
        <authorList>
            <person name="Morin E."/>
            <person name="San Clemente H."/>
            <person name="Chen E.C.H."/>
            <person name="De La Providencia I."/>
            <person name="Hainaut M."/>
            <person name="Kuo A."/>
            <person name="Kohler A."/>
            <person name="Murat C."/>
            <person name="Tang N."/>
            <person name="Roy S."/>
            <person name="Loubradou J."/>
            <person name="Henrissat B."/>
            <person name="Grigoriev I.V."/>
            <person name="Corradi N."/>
            <person name="Roux C."/>
            <person name="Martin F.M."/>
        </authorList>
    </citation>
    <scope>NUCLEOTIDE SEQUENCE [LARGE SCALE GENOMIC DNA]</scope>
    <source>
        <strain evidence="1 2">DAOM 227022</strain>
    </source>
</reference>
<evidence type="ECO:0000313" key="1">
    <source>
        <dbReference type="EMBL" id="RIA91150.1"/>
    </source>
</evidence>
<keyword evidence="2" id="KW-1185">Reference proteome</keyword>
<comment type="caution">
    <text evidence="1">The sequence shown here is derived from an EMBL/GenBank/DDBJ whole genome shotgun (WGS) entry which is preliminary data.</text>
</comment>
<dbReference type="OrthoDB" id="2338404at2759"/>
<dbReference type="EMBL" id="QKYT01000161">
    <property type="protein sequence ID" value="RIA91150.1"/>
    <property type="molecule type" value="Genomic_DNA"/>
</dbReference>
<dbReference type="Proteomes" id="UP000265703">
    <property type="component" value="Unassembled WGS sequence"/>
</dbReference>
<sequence>MKIMKRMKSDQQVIRQLKLNHGLLMDGCNIQPSKQAIFIDDGELNVSLYDGQPIVYFNINDPDSLENLISFDSNEDNFNNNTLQPSDICINFPIAEITYKGNLQKSFLKCKENDTNLLEMYGHFFARKVLVGSKLFIKEISSFTQTQIEILKFYLMCAYNSVKYSIEIQFNSLFTLNLLPEMKTLDGEKLNTYEELINWMNDLYQLKTFDANLINRMNNLNNLYQMKTIDIISYDNLVSTSQLRDSISTIYDPDISNERQPGIINFKEKLRLEDWIGDAAYNNLLSWVIDFHLIQGFIINQNHELEISKKIAVHFIETPKVNFSDKSSLVMIRPSTKLEAMLISNNIFSIKNLFSFPFIKNDVESYGDYNHILVKLERHEIILNEDIIKPTKEFEHSIEKALDSIKPLKALQDVFNEYGHLFPQRIILGSSFKNILSNSSSYNKFDKINLESPIFDSLKPHLDSLNISCLLTQKGKNIEKNDLPNWIKDANDNLETIEFDNIIPLYKILKEEQQRKIDNMLENDFKIIMTGITDLKDLNNNNVEHYKHINLEFSLEDEDYEVFGSIISKNNLKSEEIYVNFGLYDFNGFFAIIKKLEELESASIDITKCYVLWMIIGIPSKLSVFSPNNRNVQVKSFAKTITLQPNQLYYPIETPCSLSEGYIISVHAYYPLTNCEPDNIVKLAGWKDKFINVKIVNASQLNFNSTSELRPAININLHICVLCSDYKSLRIGNKEGVELPLDLMGYILTKENFDENI</sequence>
<dbReference type="STRING" id="658196.A0A397SY76"/>